<evidence type="ECO:0000256" key="2">
    <source>
        <dbReference type="SAM" id="MobiDB-lite"/>
    </source>
</evidence>
<dbReference type="RefSeq" id="WP_310929188.1">
    <property type="nucleotide sequence ID" value="NZ_JAMQOQ010000003.1"/>
</dbReference>
<dbReference type="InterPro" id="IPR008969">
    <property type="entry name" value="CarboxyPept-like_regulatory"/>
</dbReference>
<dbReference type="SUPFAM" id="SSF49464">
    <property type="entry name" value="Carboxypeptidase regulatory domain-like"/>
    <property type="match status" value="1"/>
</dbReference>
<reference evidence="3 4" key="1">
    <citation type="submission" date="2022-06" db="EMBL/GenBank/DDBJ databases">
        <title>Halogeometricum sp. a new haloarchaeum isolate from saline soil.</title>
        <authorList>
            <person name="Strakova D."/>
            <person name="Galisteo C."/>
            <person name="Sanchez-Porro C."/>
            <person name="Ventosa A."/>
        </authorList>
    </citation>
    <scope>NUCLEOTIDE SEQUENCE [LARGE SCALE GENOMIC DNA]</scope>
    <source>
        <strain evidence="4">S3BR25-2</strain>
    </source>
</reference>
<keyword evidence="1" id="KW-0175">Coiled coil</keyword>
<evidence type="ECO:0000313" key="4">
    <source>
        <dbReference type="Proteomes" id="UP001254813"/>
    </source>
</evidence>
<dbReference type="Proteomes" id="UP001254813">
    <property type="component" value="Unassembled WGS sequence"/>
</dbReference>
<keyword evidence="4" id="KW-1185">Reference proteome</keyword>
<evidence type="ECO:0008006" key="5">
    <source>
        <dbReference type="Google" id="ProtNLM"/>
    </source>
</evidence>
<comment type="caution">
    <text evidence="3">The sequence shown here is derived from an EMBL/GenBank/DDBJ whole genome shotgun (WGS) entry which is preliminary data.</text>
</comment>
<accession>A0ABU2G3E9</accession>
<proteinExistence type="predicted"/>
<name>A0ABU2G3E9_9EURY</name>
<evidence type="ECO:0000256" key="1">
    <source>
        <dbReference type="SAM" id="Coils"/>
    </source>
</evidence>
<feature type="region of interest" description="Disordered" evidence="2">
    <location>
        <begin position="43"/>
        <end position="63"/>
    </location>
</feature>
<feature type="compositionally biased region" description="Low complexity" evidence="2">
    <location>
        <begin position="50"/>
        <end position="62"/>
    </location>
</feature>
<organism evidence="3 4">
    <name type="scientific">Halogeometricum luteum</name>
    <dbReference type="NCBI Taxonomy" id="2950537"/>
    <lineage>
        <taxon>Archaea</taxon>
        <taxon>Methanobacteriati</taxon>
        <taxon>Methanobacteriota</taxon>
        <taxon>Stenosarchaea group</taxon>
        <taxon>Halobacteria</taxon>
        <taxon>Halobacteriales</taxon>
        <taxon>Haloferacaceae</taxon>
        <taxon>Halogeometricum</taxon>
    </lineage>
</organism>
<feature type="coiled-coil region" evidence="1">
    <location>
        <begin position="149"/>
        <end position="195"/>
    </location>
</feature>
<evidence type="ECO:0000313" key="3">
    <source>
        <dbReference type="EMBL" id="MDS0295316.1"/>
    </source>
</evidence>
<dbReference type="EMBL" id="JAMQOQ010000003">
    <property type="protein sequence ID" value="MDS0295316.1"/>
    <property type="molecule type" value="Genomic_DNA"/>
</dbReference>
<sequence>MNVSVARSVRTTLAVLVLLISVAAVPPVAAVSDAGAADIERGGSDVDIRAQQTTPTTATNNTSVRHANPEEAEAENTEDALRAQLTARLADRLEGSSVQLSEGQYNRAKGLLGEKYVDTLGKYADVADESGEEETAEDFERAGETQRNLSDSLAEYRETEEAYREAKSNGNEAEARRLARELVRLDDDIDRQSTELDETYTQLGNQTGVDFSGAQDRIRAVQQNVSDSTAQVRAAELSATTLTAQADGETASFVDPLRIEGRLRAADNSPIADRSITLRVGERLYAAETDDEGRFELDYRPAGLAVDASRVTVRYLPQTSSVYIGSNASVPIAVEQVEGTLDFESVPDTAAFNDSVAVSGRVVVDGRPVSNLSVNTTLGERPIGSTVTDADGRFATNGTLPVDVPAGEQRLRVTSGTDSAVVVDATEPVTVTATPTNLTLALTPDDGTIVASGRLTADGAGVADRRISVSVDGETVTEATTTESGQYRARFDDRLMHQNATVTARFDGSGTNLESATAVVNRGGNGAGGAGNPVFGLGVGGVASGVPGIGGGDGSGSGNGVVGGLVAPVSGQEGPAPERIAFGAAATVLVLAAGWYAVRRWLGSSAPGSVAELDGDGSETDDDPEPIPSPVQLLAQGQMQGALLAAYQTVQRALAPSLDESPKTHRQFYRACQRTGAVPMDALRVLNDAYEQAVYSDRELSLEEARNAVMAAERIVSNRGQGGDRND</sequence>
<gene>
    <name evidence="3" type="ORF">NDI79_14150</name>
</gene>
<protein>
    <recommendedName>
        <fullName evidence="5">DUF4129 domain-containing protein</fullName>
    </recommendedName>
</protein>